<feature type="compositionally biased region" description="Polar residues" evidence="1">
    <location>
        <begin position="24"/>
        <end position="36"/>
    </location>
</feature>
<protein>
    <recommendedName>
        <fullName evidence="6">P-loop containing nucleoside triphosphate hydrolase protein</fullName>
    </recommendedName>
</protein>
<reference evidence="4 5" key="1">
    <citation type="submission" date="2016-04" db="EMBL/GenBank/DDBJ databases">
        <title>A degradative enzymes factory behind the ericoid mycorrhizal symbiosis.</title>
        <authorList>
            <consortium name="DOE Joint Genome Institute"/>
            <person name="Martino E."/>
            <person name="Morin E."/>
            <person name="Grelet G."/>
            <person name="Kuo A."/>
            <person name="Kohler A."/>
            <person name="Daghino S."/>
            <person name="Barry K."/>
            <person name="Choi C."/>
            <person name="Cichocki N."/>
            <person name="Clum A."/>
            <person name="Copeland A."/>
            <person name="Hainaut M."/>
            <person name="Haridas S."/>
            <person name="Labutti K."/>
            <person name="Lindquist E."/>
            <person name="Lipzen A."/>
            <person name="Khouja H.-R."/>
            <person name="Murat C."/>
            <person name="Ohm R."/>
            <person name="Olson A."/>
            <person name="Spatafora J."/>
            <person name="Veneault-Fourrey C."/>
            <person name="Henrissat B."/>
            <person name="Grigoriev I."/>
            <person name="Martin F."/>
            <person name="Perotto S."/>
        </authorList>
    </citation>
    <scope>NUCLEOTIDE SEQUENCE [LARGE SCALE GENOMIC DNA]</scope>
    <source>
        <strain evidence="4 5">F</strain>
    </source>
</reference>
<feature type="region of interest" description="Disordered" evidence="1">
    <location>
        <begin position="1"/>
        <end position="36"/>
    </location>
</feature>
<feature type="region of interest" description="Disordered" evidence="1">
    <location>
        <begin position="59"/>
        <end position="106"/>
    </location>
</feature>
<feature type="compositionally biased region" description="Low complexity" evidence="1">
    <location>
        <begin position="7"/>
        <end position="23"/>
    </location>
</feature>
<feature type="region of interest" description="Disordered" evidence="1">
    <location>
        <begin position="135"/>
        <end position="163"/>
    </location>
</feature>
<evidence type="ECO:0008006" key="6">
    <source>
        <dbReference type="Google" id="ProtNLM"/>
    </source>
</evidence>
<proteinExistence type="predicted"/>
<dbReference type="Proteomes" id="UP000235786">
    <property type="component" value="Unassembled WGS sequence"/>
</dbReference>
<dbReference type="STRING" id="1149755.A0A2J6S1K6"/>
<dbReference type="AlphaFoldDB" id="A0A2J6S1K6"/>
<dbReference type="Gene3D" id="3.40.50.300">
    <property type="entry name" value="P-loop containing nucleotide triphosphate hydrolases"/>
    <property type="match status" value="1"/>
</dbReference>
<dbReference type="PANTHER" id="PTHR36681:SF3">
    <property type="entry name" value="NUCLEAR GTPASE, GERMINAL CENTER-ASSOCIATED, TANDEM DUPLICATE 3"/>
    <property type="match status" value="1"/>
</dbReference>
<dbReference type="InterPro" id="IPR027417">
    <property type="entry name" value="P-loop_NTPase"/>
</dbReference>
<dbReference type="PANTHER" id="PTHR36681">
    <property type="entry name" value="NUCLEAR GTPASE, GERMINAL CENTER-ASSOCIATED, TANDEM DUPLICATE 3"/>
    <property type="match status" value="1"/>
</dbReference>
<evidence type="ECO:0000256" key="1">
    <source>
        <dbReference type="SAM" id="MobiDB-lite"/>
    </source>
</evidence>
<keyword evidence="5" id="KW-1185">Reference proteome</keyword>
<dbReference type="InterPro" id="IPR045063">
    <property type="entry name" value="Dynamin_N"/>
</dbReference>
<dbReference type="Pfam" id="PF00350">
    <property type="entry name" value="Dynamin_N"/>
    <property type="match status" value="1"/>
</dbReference>
<dbReference type="SUPFAM" id="SSF52540">
    <property type="entry name" value="P-loop containing nucleoside triphosphate hydrolases"/>
    <property type="match status" value="1"/>
</dbReference>
<feature type="compositionally biased region" description="Polar residues" evidence="1">
    <location>
        <begin position="81"/>
        <end position="92"/>
    </location>
</feature>
<evidence type="ECO:0000313" key="4">
    <source>
        <dbReference type="EMBL" id="PMD44650.1"/>
    </source>
</evidence>
<evidence type="ECO:0000259" key="2">
    <source>
        <dbReference type="Pfam" id="PF00350"/>
    </source>
</evidence>
<feature type="compositionally biased region" description="Low complexity" evidence="1">
    <location>
        <begin position="64"/>
        <end position="80"/>
    </location>
</feature>
<feature type="domain" description="DUF7605" evidence="3">
    <location>
        <begin position="706"/>
        <end position="887"/>
    </location>
</feature>
<dbReference type="InterPro" id="IPR056024">
    <property type="entry name" value="DUF7605"/>
</dbReference>
<feature type="domain" description="Dynamin N-terminal" evidence="2">
    <location>
        <begin position="242"/>
        <end position="455"/>
    </location>
</feature>
<dbReference type="EMBL" id="KZ613941">
    <property type="protein sequence ID" value="PMD44650.1"/>
    <property type="molecule type" value="Genomic_DNA"/>
</dbReference>
<name>A0A2J6S1K6_HYAVF</name>
<evidence type="ECO:0000313" key="5">
    <source>
        <dbReference type="Proteomes" id="UP000235786"/>
    </source>
</evidence>
<organism evidence="4 5">
    <name type="scientific">Hyaloscypha variabilis (strain UAMH 11265 / GT02V1 / F)</name>
    <name type="common">Meliniomyces variabilis</name>
    <dbReference type="NCBI Taxonomy" id="1149755"/>
    <lineage>
        <taxon>Eukaryota</taxon>
        <taxon>Fungi</taxon>
        <taxon>Dikarya</taxon>
        <taxon>Ascomycota</taxon>
        <taxon>Pezizomycotina</taxon>
        <taxon>Leotiomycetes</taxon>
        <taxon>Helotiales</taxon>
        <taxon>Hyaloscyphaceae</taxon>
        <taxon>Hyaloscypha</taxon>
        <taxon>Hyaloscypha variabilis</taxon>
    </lineage>
</organism>
<dbReference type="OrthoDB" id="3598281at2759"/>
<gene>
    <name evidence="4" type="ORF">L207DRAFT_579585</name>
</gene>
<dbReference type="Pfam" id="PF24564">
    <property type="entry name" value="DUF7605"/>
    <property type="match status" value="1"/>
</dbReference>
<sequence length="979" mass="109769">MERSTRRVPTSRSSASTSTSESSGLLTPQSDTPSISPTILADLQLLNLAPQTETVLSQDVPLPSIERSTSSSSGGVRISRNTTHSRTPSVAISPSPPFSSRSLRASTASRLTNNSIDGSLGMAEVAAALESIGRDSRSPSTFLYPENPDVGSSGSPPRASRRRSSLYINTAPHDVRDEELPNDDFHKATFQQAFSNAKRLMAELTEVLSSSTIHHERDSAMRGLHKQANKLARFHCPSTRKVGFVGDSGVGKSSLLNALLDCQGLARTSDGGAACTSVVTEYHYHRTNDFAIEVEWFSQEETNAQVTELLQAYRHYHLYGTELVGDDLADARDRATIAKDTFQAMFRGRLQNEEFLTRRSEDDVMRVFGSWIDRVDRSPSGRQTYDSLDDCSSNLMVFLKAHILSKGLVLVDLPGLRDLNSARRKITERYLLECDEIFAVCAIGRAATDASVGSIFETAARANLSHVGIICTKSGDIRADDAKRDWGGGKARKVQEFQDSIARDKRDYDDAKADVDSWNDVDDDLDIEETSRLRDANRRFRKMTQGTTGTAPVRYLITTRNKKVTQAVEKEYRMKLPANDLKVFCVDNIIYQEYRNKPKDAALPFLELSGILEVRRHCIAMVAGSQLRSALKYINDDIPALLGDIELWVQSGAGNLPAERRAAIRETLDTLEARLKRELIGNTSYVNKIARVSKNVYREHISRRRRLERWVAASSRASQVWEGWHHASYSSFCRQLGIHQTPTVGRHNWNAEAIEQMVRDLATPWEELRSLLKSTFERESEYIGDLMDDTMNYADDQLQHSLELADTLGETMRSRQHLLLADLEEAYENFERDLRLLRTDAFSGLHTSFMGEIMEGSYRACNRESGRGSDSRRKGIIGDRLSDEEVFVELQQSFERGFHDLAQELEADVKKSVAAHLSVITNTLDMVRNENVVVESERDPEFRGRVETEVRATMEKVRQLQEIMGRSTRGDGSRVGVEV</sequence>
<accession>A0A2J6S1K6</accession>
<evidence type="ECO:0000259" key="3">
    <source>
        <dbReference type="Pfam" id="PF24564"/>
    </source>
</evidence>